<organism evidence="10 11">
    <name type="scientific">Marine Group III euryarchaeote CG-Epi2</name>
    <dbReference type="NCBI Taxonomy" id="1888996"/>
    <lineage>
        <taxon>Archaea</taxon>
        <taxon>Methanobacteriati</taxon>
        <taxon>Thermoplasmatota</taxon>
        <taxon>Thermoplasmata</taxon>
        <taxon>Candidatus Thermoprofundales</taxon>
    </lineage>
</organism>
<proteinExistence type="inferred from homology"/>
<dbReference type="SUPFAM" id="SSF56672">
    <property type="entry name" value="DNA/RNA polymerases"/>
    <property type="match status" value="1"/>
</dbReference>
<keyword evidence="3" id="KW-0808">Transferase</keyword>
<dbReference type="Pfam" id="PF00136">
    <property type="entry name" value="DNA_pol_B"/>
    <property type="match status" value="1"/>
</dbReference>
<dbReference type="Proteomes" id="UP000183615">
    <property type="component" value="Unassembled WGS sequence"/>
</dbReference>
<evidence type="ECO:0000313" key="10">
    <source>
        <dbReference type="EMBL" id="OIR22722.1"/>
    </source>
</evidence>
<dbReference type="GO" id="GO:0000166">
    <property type="term" value="F:nucleotide binding"/>
    <property type="evidence" value="ECO:0007669"/>
    <property type="project" value="InterPro"/>
</dbReference>
<dbReference type="InterPro" id="IPR050240">
    <property type="entry name" value="DNA_pol_type-B"/>
</dbReference>
<name>A0A1J5TP44_9ARCH</name>
<accession>A0A1J5TP44</accession>
<dbReference type="Pfam" id="PF03104">
    <property type="entry name" value="DNA_pol_B_exo1"/>
    <property type="match status" value="1"/>
</dbReference>
<protein>
    <recommendedName>
        <fullName evidence="2">DNA-directed DNA polymerase</fullName>
        <ecNumber evidence="2">2.7.7.7</ecNumber>
    </recommendedName>
</protein>
<dbReference type="InterPro" id="IPR006133">
    <property type="entry name" value="DNA-dir_DNA_pol_B_exonuc"/>
</dbReference>
<dbReference type="CDD" id="cd00145">
    <property type="entry name" value="POLBc"/>
    <property type="match status" value="1"/>
</dbReference>
<dbReference type="InterPro" id="IPR042087">
    <property type="entry name" value="DNA_pol_B_thumb"/>
</dbReference>
<dbReference type="InterPro" id="IPR012337">
    <property type="entry name" value="RNaseH-like_sf"/>
</dbReference>
<dbReference type="Gene3D" id="3.30.342.10">
    <property type="entry name" value="DNA Polymerase, chain B, domain 1"/>
    <property type="match status" value="1"/>
</dbReference>
<dbReference type="GO" id="GO:0003887">
    <property type="term" value="F:DNA-directed DNA polymerase activity"/>
    <property type="evidence" value="ECO:0007669"/>
    <property type="project" value="UniProtKB-KW"/>
</dbReference>
<dbReference type="Gene3D" id="3.90.1600.10">
    <property type="entry name" value="Palm domain of DNA polymerase"/>
    <property type="match status" value="1"/>
</dbReference>
<dbReference type="EMBL" id="MIYZ01000008">
    <property type="protein sequence ID" value="OIR22722.1"/>
    <property type="molecule type" value="Genomic_DNA"/>
</dbReference>
<dbReference type="Gene3D" id="1.10.132.60">
    <property type="entry name" value="DNA polymerase family B, C-terminal domain"/>
    <property type="match status" value="1"/>
</dbReference>
<sequence length="769" mass="88161">MDYTIRLISAISCTEEIQGTGRNIVYLFGTTKDGESIAVRTPLLLPYFQVVEPPQDIIESLKKRDDVEKVEPQELWVDGSVKNCMKVTVPHPGRVPKIREWLKGNNLKLLAADIPFHHRYLYDNNIGGCVRVRGKKIIKDKWSCDVIEVVEILPAEDFESNFKVLSFDIENSILERTIYCLSYCVKTSEGYVKEETLYGDEKKILTDFVKAVNGQDPDIITGYNIDGYDLPLLVERAEVHGVELNIGRNGSVLEQRFQRFWQAKGRVIVDAWWNVKREVRPRQESLNAVAKELLGREKHDVNPRKMDEEWANNPEKVMNYCLEDAKLALDILEHISVLQKYQHIGSVAKLPFDDVINGITSNMIDSLMIRFADSKGIGVPMTNRQKRTGHIEGGYVHDINPGLYEWVCVLDFKSMYPSIIIDRNLCFSTISPDGEIETPLGIKFQSPDKKKGLLPELLVNLMAERDAAKKLQASATTDTEEKYYKRIQEAIKILMNSVYGVFASYFYRFTNLSIGASITAYAREYVKDILHELESEGIDVIYGDTDSVFFRSPHDDLDKTVEFGEGIAKRYSVGAKQLEFEKILQPFFSHGVKKRYVGKQIWPKESMLIRGYETRRTDSFSIQIEALEDIFAKLMDRNIDNALEASKNWVTRVSEGDFDDKNFVISKTVNLKRKYVNEDNQAHLQAYKKFIETGRPFVSGMKISFIVTDASVSPMKVEPYIPEEKCPKPDYNYYADRIAKSLSRITDVFDWDEKALKTGKRAPKQQTLF</sequence>
<dbReference type="InterPro" id="IPR023211">
    <property type="entry name" value="DNA_pol_palm_dom_sf"/>
</dbReference>
<dbReference type="InterPro" id="IPR043502">
    <property type="entry name" value="DNA/RNA_pol_sf"/>
</dbReference>
<dbReference type="GO" id="GO:0003677">
    <property type="term" value="F:DNA binding"/>
    <property type="evidence" value="ECO:0007669"/>
    <property type="project" value="UniProtKB-KW"/>
</dbReference>
<dbReference type="Gene3D" id="1.10.287.690">
    <property type="entry name" value="Helix hairpin bin"/>
    <property type="match status" value="1"/>
</dbReference>
<dbReference type="PANTHER" id="PTHR10322:SF23">
    <property type="entry name" value="DNA POLYMERASE DELTA CATALYTIC SUBUNIT"/>
    <property type="match status" value="1"/>
</dbReference>
<reference evidence="10 11" key="1">
    <citation type="submission" date="2016-08" db="EMBL/GenBank/DDBJ databases">
        <title>New Insights into Marine Group III Euryarchaeota, from dark to light.</title>
        <authorList>
            <person name="Haro-Moreno J.M."/>
            <person name="Rodriguez-Valera F."/>
            <person name="Lopez-Garcia P."/>
            <person name="Moreira D."/>
            <person name="Martin-Cuadrado A.B."/>
        </authorList>
    </citation>
    <scope>NUCLEOTIDE SEQUENCE [LARGE SCALE GENOMIC DNA]</scope>
    <source>
        <strain evidence="10">CG-Epi2</strain>
    </source>
</reference>
<evidence type="ECO:0000313" key="11">
    <source>
        <dbReference type="Proteomes" id="UP000183615"/>
    </source>
</evidence>
<dbReference type="EC" id="2.7.7.7" evidence="2"/>
<keyword evidence="5" id="KW-0239">DNA-directed DNA polymerase</keyword>
<evidence type="ECO:0000256" key="3">
    <source>
        <dbReference type="ARBA" id="ARBA00022679"/>
    </source>
</evidence>
<evidence type="ECO:0000256" key="1">
    <source>
        <dbReference type="ARBA" id="ARBA00005755"/>
    </source>
</evidence>
<dbReference type="Gene3D" id="3.30.420.10">
    <property type="entry name" value="Ribonuclease H-like superfamily/Ribonuclease H"/>
    <property type="match status" value="1"/>
</dbReference>
<dbReference type="InterPro" id="IPR006172">
    <property type="entry name" value="DNA-dir_DNA_pol_B"/>
</dbReference>
<evidence type="ECO:0000259" key="8">
    <source>
        <dbReference type="Pfam" id="PF00136"/>
    </source>
</evidence>
<dbReference type="AlphaFoldDB" id="A0A1J5TP44"/>
<comment type="caution">
    <text evidence="10">The sequence shown here is derived from an EMBL/GenBank/DDBJ whole genome shotgun (WGS) entry which is preliminary data.</text>
</comment>
<dbReference type="PANTHER" id="PTHR10322">
    <property type="entry name" value="DNA POLYMERASE CATALYTIC SUBUNIT"/>
    <property type="match status" value="1"/>
</dbReference>
<comment type="similarity">
    <text evidence="1">Belongs to the DNA polymerase type-B family.</text>
</comment>
<evidence type="ECO:0000256" key="6">
    <source>
        <dbReference type="ARBA" id="ARBA00023125"/>
    </source>
</evidence>
<evidence type="ECO:0000256" key="5">
    <source>
        <dbReference type="ARBA" id="ARBA00022932"/>
    </source>
</evidence>
<comment type="catalytic activity">
    <reaction evidence="7">
        <text>DNA(n) + a 2'-deoxyribonucleoside 5'-triphosphate = DNA(n+1) + diphosphate</text>
        <dbReference type="Rhea" id="RHEA:22508"/>
        <dbReference type="Rhea" id="RHEA-COMP:17339"/>
        <dbReference type="Rhea" id="RHEA-COMP:17340"/>
        <dbReference type="ChEBI" id="CHEBI:33019"/>
        <dbReference type="ChEBI" id="CHEBI:61560"/>
        <dbReference type="ChEBI" id="CHEBI:173112"/>
        <dbReference type="EC" id="2.7.7.7"/>
    </reaction>
</comment>
<dbReference type="PRINTS" id="PR00106">
    <property type="entry name" value="DNAPOLB"/>
</dbReference>
<evidence type="ECO:0000256" key="2">
    <source>
        <dbReference type="ARBA" id="ARBA00012417"/>
    </source>
</evidence>
<evidence type="ECO:0000256" key="7">
    <source>
        <dbReference type="ARBA" id="ARBA00049244"/>
    </source>
</evidence>
<feature type="domain" description="DNA-directed DNA polymerase family B exonuclease" evidence="9">
    <location>
        <begin position="197"/>
        <end position="289"/>
    </location>
</feature>
<keyword evidence="6" id="KW-0238">DNA-binding</keyword>
<dbReference type="SMART" id="SM00486">
    <property type="entry name" value="POLBc"/>
    <property type="match status" value="1"/>
</dbReference>
<gene>
    <name evidence="10" type="ORF">BET99_03790</name>
</gene>
<dbReference type="InterPro" id="IPR006134">
    <property type="entry name" value="DNA-dir_DNA_pol_B_multi_dom"/>
</dbReference>
<dbReference type="InterPro" id="IPR036397">
    <property type="entry name" value="RNaseH_sf"/>
</dbReference>
<keyword evidence="4" id="KW-0548">Nucleotidyltransferase</keyword>
<evidence type="ECO:0000256" key="4">
    <source>
        <dbReference type="ARBA" id="ARBA00022695"/>
    </source>
</evidence>
<feature type="domain" description="DNA-directed DNA polymerase family B multifunctional" evidence="8">
    <location>
        <begin position="351"/>
        <end position="747"/>
    </location>
</feature>
<evidence type="ECO:0000259" key="9">
    <source>
        <dbReference type="Pfam" id="PF03104"/>
    </source>
</evidence>
<dbReference type="SUPFAM" id="SSF53098">
    <property type="entry name" value="Ribonuclease H-like"/>
    <property type="match status" value="1"/>
</dbReference>